<name>A0A0E9V511_ANGAN</name>
<evidence type="ECO:0000313" key="1">
    <source>
        <dbReference type="EMBL" id="JAH73214.1"/>
    </source>
</evidence>
<dbReference type="EMBL" id="GBXM01035363">
    <property type="protein sequence ID" value="JAH73214.1"/>
    <property type="molecule type" value="Transcribed_RNA"/>
</dbReference>
<accession>A0A0E9V511</accession>
<organism evidence="1">
    <name type="scientific">Anguilla anguilla</name>
    <name type="common">European freshwater eel</name>
    <name type="synonym">Muraena anguilla</name>
    <dbReference type="NCBI Taxonomy" id="7936"/>
    <lineage>
        <taxon>Eukaryota</taxon>
        <taxon>Metazoa</taxon>
        <taxon>Chordata</taxon>
        <taxon>Craniata</taxon>
        <taxon>Vertebrata</taxon>
        <taxon>Euteleostomi</taxon>
        <taxon>Actinopterygii</taxon>
        <taxon>Neopterygii</taxon>
        <taxon>Teleostei</taxon>
        <taxon>Anguilliformes</taxon>
        <taxon>Anguillidae</taxon>
        <taxon>Anguilla</taxon>
    </lineage>
</organism>
<protein>
    <submittedName>
        <fullName evidence="1">Uncharacterized protein</fullName>
    </submittedName>
</protein>
<reference evidence="1" key="1">
    <citation type="submission" date="2014-11" db="EMBL/GenBank/DDBJ databases">
        <authorList>
            <person name="Amaro Gonzalez C."/>
        </authorList>
    </citation>
    <scope>NUCLEOTIDE SEQUENCE</scope>
</reference>
<sequence>MRVKMRALKTETRSGARLVPNYQVVVFRQVRA</sequence>
<reference evidence="1" key="2">
    <citation type="journal article" date="2015" name="Fish Shellfish Immunol.">
        <title>Early steps in the European eel (Anguilla anguilla)-Vibrio vulnificus interaction in the gills: Role of the RtxA13 toxin.</title>
        <authorList>
            <person name="Callol A."/>
            <person name="Pajuelo D."/>
            <person name="Ebbesson L."/>
            <person name="Teles M."/>
            <person name="MacKenzie S."/>
            <person name="Amaro C."/>
        </authorList>
    </citation>
    <scope>NUCLEOTIDE SEQUENCE</scope>
</reference>
<dbReference type="AlphaFoldDB" id="A0A0E9V511"/>
<proteinExistence type="predicted"/>